<reference evidence="2 3" key="1">
    <citation type="journal article" date="2018" name="Sci. Rep.">
        <title>Comparative analysis of the Pocillopora damicornis genome highlights role of immune system in coral evolution.</title>
        <authorList>
            <person name="Cunning R."/>
            <person name="Bay R.A."/>
            <person name="Gillette P."/>
            <person name="Baker A.C."/>
            <person name="Traylor-Knowles N."/>
        </authorList>
    </citation>
    <scope>NUCLEOTIDE SEQUENCE [LARGE SCALE GENOMIC DNA]</scope>
    <source>
        <strain evidence="2">RSMAS</strain>
        <tissue evidence="2">Whole animal</tissue>
    </source>
</reference>
<dbReference type="AlphaFoldDB" id="A0A3M6T4Y5"/>
<dbReference type="Proteomes" id="UP000275408">
    <property type="component" value="Unassembled WGS sequence"/>
</dbReference>
<proteinExistence type="predicted"/>
<keyword evidence="1" id="KW-0732">Signal</keyword>
<accession>A0A3M6T4Y5</accession>
<evidence type="ECO:0000313" key="3">
    <source>
        <dbReference type="Proteomes" id="UP000275408"/>
    </source>
</evidence>
<sequence length="139" mass="15395">MPQHFFGKFSGICVAVLLCLTIHYAQCDSLLRPELVKIALVCLINRHASGLQQVLKKFSESSCSLTQDLASAKEKKTQGDASHQTRSSSAAISWMGLGERDQVFPWFTLFPLLTLKPEGLNICQVSLVYCRSQVSSCRT</sequence>
<evidence type="ECO:0000313" key="2">
    <source>
        <dbReference type="EMBL" id="RMX35940.1"/>
    </source>
</evidence>
<evidence type="ECO:0000256" key="1">
    <source>
        <dbReference type="SAM" id="SignalP"/>
    </source>
</evidence>
<evidence type="ECO:0008006" key="4">
    <source>
        <dbReference type="Google" id="ProtNLM"/>
    </source>
</evidence>
<dbReference type="EMBL" id="RCHS01004337">
    <property type="protein sequence ID" value="RMX35940.1"/>
    <property type="molecule type" value="Genomic_DNA"/>
</dbReference>
<name>A0A3M6T4Y5_POCDA</name>
<organism evidence="2 3">
    <name type="scientific">Pocillopora damicornis</name>
    <name type="common">Cauliflower coral</name>
    <name type="synonym">Millepora damicornis</name>
    <dbReference type="NCBI Taxonomy" id="46731"/>
    <lineage>
        <taxon>Eukaryota</taxon>
        <taxon>Metazoa</taxon>
        <taxon>Cnidaria</taxon>
        <taxon>Anthozoa</taxon>
        <taxon>Hexacorallia</taxon>
        <taxon>Scleractinia</taxon>
        <taxon>Astrocoeniina</taxon>
        <taxon>Pocilloporidae</taxon>
        <taxon>Pocillopora</taxon>
    </lineage>
</organism>
<gene>
    <name evidence="2" type="ORF">pdam_00005223</name>
</gene>
<protein>
    <recommendedName>
        <fullName evidence="4">Secreted protein</fullName>
    </recommendedName>
</protein>
<comment type="caution">
    <text evidence="2">The sequence shown here is derived from an EMBL/GenBank/DDBJ whole genome shotgun (WGS) entry which is preliminary data.</text>
</comment>
<feature type="chain" id="PRO_5018093858" description="Secreted protein" evidence="1">
    <location>
        <begin position="28"/>
        <end position="139"/>
    </location>
</feature>
<keyword evidence="3" id="KW-1185">Reference proteome</keyword>
<feature type="signal peptide" evidence="1">
    <location>
        <begin position="1"/>
        <end position="27"/>
    </location>
</feature>